<evidence type="ECO:0008006" key="4">
    <source>
        <dbReference type="Google" id="ProtNLM"/>
    </source>
</evidence>
<feature type="signal peptide" evidence="1">
    <location>
        <begin position="1"/>
        <end position="20"/>
    </location>
</feature>
<protein>
    <recommendedName>
        <fullName evidence="4">Lipoprotein</fullName>
    </recommendedName>
</protein>
<dbReference type="AlphaFoldDB" id="A0A7W9ZHL1"/>
<dbReference type="EMBL" id="JACIIX010000006">
    <property type="protein sequence ID" value="MBB6210434.1"/>
    <property type="molecule type" value="Genomic_DNA"/>
</dbReference>
<proteinExistence type="predicted"/>
<dbReference type="RefSeq" id="WP_184263275.1">
    <property type="nucleotide sequence ID" value="NZ_JACIIX010000006.1"/>
</dbReference>
<evidence type="ECO:0000313" key="3">
    <source>
        <dbReference type="Proteomes" id="UP000544872"/>
    </source>
</evidence>
<keyword evidence="3" id="KW-1185">Reference proteome</keyword>
<keyword evidence="1" id="KW-0732">Signal</keyword>
<accession>A0A7W9ZHL1</accession>
<feature type="chain" id="PRO_5030562675" description="Lipoprotein" evidence="1">
    <location>
        <begin position="21"/>
        <end position="195"/>
    </location>
</feature>
<evidence type="ECO:0000256" key="1">
    <source>
        <dbReference type="SAM" id="SignalP"/>
    </source>
</evidence>
<evidence type="ECO:0000313" key="2">
    <source>
        <dbReference type="EMBL" id="MBB6210434.1"/>
    </source>
</evidence>
<dbReference type="PROSITE" id="PS51257">
    <property type="entry name" value="PROKAR_LIPOPROTEIN"/>
    <property type="match status" value="1"/>
</dbReference>
<name>A0A7W9ZHL1_NOVIT</name>
<comment type="caution">
    <text evidence="2">The sequence shown here is derived from an EMBL/GenBank/DDBJ whole genome shotgun (WGS) entry which is preliminary data.</text>
</comment>
<gene>
    <name evidence="2" type="ORF">FHS48_001850</name>
</gene>
<dbReference type="Proteomes" id="UP000544872">
    <property type="component" value="Unassembled WGS sequence"/>
</dbReference>
<reference evidence="2 3" key="1">
    <citation type="submission" date="2020-08" db="EMBL/GenBank/DDBJ databases">
        <title>Genomic Encyclopedia of Type Strains, Phase IV (KMG-IV): sequencing the most valuable type-strain genomes for metagenomic binning, comparative biology and taxonomic classification.</title>
        <authorList>
            <person name="Goeker M."/>
        </authorList>
    </citation>
    <scope>NUCLEOTIDE SEQUENCE [LARGE SCALE GENOMIC DNA]</scope>
    <source>
        <strain evidence="2 3">DSM 11590</strain>
    </source>
</reference>
<sequence>MKTRFSVPLLALTATVVLSACDATRYTHVIPVAPSIEAASAYRYVSSVGGPMLLEVYAPPPSATAADIAAAFPPPAGFSPVRFVTALPADARKELADYRFVLVFSAPVAFDGDDACALKAGGTPAKLPAAEGGDLLASFCYKGQSLRQVRASGPDLAFPGGAQAPAAKAVLFQLSGYLVPDCRGGTSRPTQFSAC</sequence>
<organism evidence="2 3">
    <name type="scientific">Novispirillum itersonii</name>
    <name type="common">Aquaspirillum itersonii</name>
    <dbReference type="NCBI Taxonomy" id="189"/>
    <lineage>
        <taxon>Bacteria</taxon>
        <taxon>Pseudomonadati</taxon>
        <taxon>Pseudomonadota</taxon>
        <taxon>Alphaproteobacteria</taxon>
        <taxon>Rhodospirillales</taxon>
        <taxon>Novispirillaceae</taxon>
        <taxon>Novispirillum</taxon>
    </lineage>
</organism>